<feature type="transmembrane region" description="Helical" evidence="7">
    <location>
        <begin position="12"/>
        <end position="34"/>
    </location>
</feature>
<keyword evidence="4 7" id="KW-1133">Transmembrane helix</keyword>
<evidence type="ECO:0000256" key="3">
    <source>
        <dbReference type="ARBA" id="ARBA00022692"/>
    </source>
</evidence>
<keyword evidence="5 7" id="KW-0472">Membrane</keyword>
<dbReference type="SUPFAM" id="SSF52540">
    <property type="entry name" value="P-loop containing nucleoside triphosphate hydrolases"/>
    <property type="match status" value="1"/>
</dbReference>
<feature type="region of interest" description="Disordered" evidence="6">
    <location>
        <begin position="126"/>
        <end position="146"/>
    </location>
</feature>
<protein>
    <recommendedName>
        <fullName evidence="8">TraD/TraG TraM recognition site domain-containing protein</fullName>
    </recommendedName>
</protein>
<evidence type="ECO:0000256" key="1">
    <source>
        <dbReference type="ARBA" id="ARBA00004651"/>
    </source>
</evidence>
<dbReference type="Proteomes" id="UP000637578">
    <property type="component" value="Unassembled WGS sequence"/>
</dbReference>
<reference evidence="9" key="2">
    <citation type="submission" date="2020-09" db="EMBL/GenBank/DDBJ databases">
        <authorList>
            <person name="Sun Q."/>
            <person name="Zhou Y."/>
        </authorList>
    </citation>
    <scope>NUCLEOTIDE SEQUENCE</scope>
    <source>
        <strain evidence="9">CGMCC 4.5737</strain>
    </source>
</reference>
<evidence type="ECO:0000313" key="10">
    <source>
        <dbReference type="Proteomes" id="UP000637578"/>
    </source>
</evidence>
<keyword evidence="10" id="KW-1185">Reference proteome</keyword>
<dbReference type="PANTHER" id="PTHR37937:SF1">
    <property type="entry name" value="CONJUGATIVE TRANSFER: DNA TRANSPORT"/>
    <property type="match status" value="1"/>
</dbReference>
<evidence type="ECO:0000256" key="5">
    <source>
        <dbReference type="ARBA" id="ARBA00023136"/>
    </source>
</evidence>
<evidence type="ECO:0000313" key="9">
    <source>
        <dbReference type="EMBL" id="GGM81961.1"/>
    </source>
</evidence>
<dbReference type="Gene3D" id="3.40.50.300">
    <property type="entry name" value="P-loop containing nucleotide triphosphate hydrolases"/>
    <property type="match status" value="1"/>
</dbReference>
<comment type="caution">
    <text evidence="9">The sequence shown here is derived from an EMBL/GenBank/DDBJ whole genome shotgun (WGS) entry which is preliminary data.</text>
</comment>
<sequence length="588" mass="63726">MRRDPQRPSWLETWGLAVVAGLLLVLVFLVWGAGSLGDLVAGHPVETNPFAYVLGLVAGSRAWSGWPATLVLVLVAGLAGGLALLLWRRLRRRGGPTQRRIDRAARLLAHPRELGPLSPAGVAASAARLRPRSTIDPHDPAQHGRLRGRTVVGNMPVRSSWEDTEAHIWGPRRGKTTSQVIPDIVDAPGPVLTTSNKRDVVDATRGVRERAGTTWVFDPQQVAGESPTWWYNPLSRVIDIESAQILAGHFVAGTRDPNARTDSYFDGSAESLLAAYFLAAALGRFTLADVYEWLVNARDITPRETLADHGERLVAGDVQSVQEAPDKQRSGVYDTAKALLRCLRSRQVLEWVTPPGRPRPEFRPDDFVTSTDTLYLLSMEGPGAAAPLVSALADHVCTAAVTHAATMPLGRLDPPMVVQLDEAANICRWRELPNLYSHFGSRGVVVSTILQSWSQGVEVWGEGGMRKLWSAANVRTYGGGVAETAFLRELSELAGDHDRQVYSTTYDSGGRRSRSANSRTERILTVDLLAAMPAGRALVIASGAPACLVRTIPWMDGPHAEAIRTSLATYDPGARAQQQAPILAKPSS</sequence>
<gene>
    <name evidence="9" type="ORF">GCM10012275_60700</name>
</gene>
<feature type="transmembrane region" description="Helical" evidence="7">
    <location>
        <begin position="66"/>
        <end position="87"/>
    </location>
</feature>
<dbReference type="RefSeq" id="WP_189061865.1">
    <property type="nucleotide sequence ID" value="NZ_BMMK01000054.1"/>
</dbReference>
<keyword evidence="3 7" id="KW-0812">Transmembrane</keyword>
<evidence type="ECO:0000256" key="4">
    <source>
        <dbReference type="ARBA" id="ARBA00022989"/>
    </source>
</evidence>
<dbReference type="InterPro" id="IPR032689">
    <property type="entry name" value="TraG-D_C"/>
</dbReference>
<accession>A0A8J3CKF0</accession>
<proteinExistence type="predicted"/>
<evidence type="ECO:0000259" key="8">
    <source>
        <dbReference type="Pfam" id="PF12696"/>
    </source>
</evidence>
<evidence type="ECO:0000256" key="6">
    <source>
        <dbReference type="SAM" id="MobiDB-lite"/>
    </source>
</evidence>
<dbReference type="EMBL" id="BMMK01000054">
    <property type="protein sequence ID" value="GGM81961.1"/>
    <property type="molecule type" value="Genomic_DNA"/>
</dbReference>
<dbReference type="AlphaFoldDB" id="A0A8J3CKF0"/>
<dbReference type="Pfam" id="PF12696">
    <property type="entry name" value="TraG-D_C"/>
    <property type="match status" value="1"/>
</dbReference>
<evidence type="ECO:0000256" key="2">
    <source>
        <dbReference type="ARBA" id="ARBA00022475"/>
    </source>
</evidence>
<reference evidence="9" key="1">
    <citation type="journal article" date="2014" name="Int. J. Syst. Evol. Microbiol.">
        <title>Complete genome sequence of Corynebacterium casei LMG S-19264T (=DSM 44701T), isolated from a smear-ripened cheese.</title>
        <authorList>
            <consortium name="US DOE Joint Genome Institute (JGI-PGF)"/>
            <person name="Walter F."/>
            <person name="Albersmeier A."/>
            <person name="Kalinowski J."/>
            <person name="Ruckert C."/>
        </authorList>
    </citation>
    <scope>NUCLEOTIDE SEQUENCE</scope>
    <source>
        <strain evidence="9">CGMCC 4.5737</strain>
    </source>
</reference>
<dbReference type="PANTHER" id="PTHR37937">
    <property type="entry name" value="CONJUGATIVE TRANSFER: DNA TRANSPORT"/>
    <property type="match status" value="1"/>
</dbReference>
<dbReference type="CDD" id="cd01127">
    <property type="entry name" value="TrwB_TraG_TraD_VirD4"/>
    <property type="match status" value="1"/>
</dbReference>
<organism evidence="9 10">
    <name type="scientific">Longimycelium tulufanense</name>
    <dbReference type="NCBI Taxonomy" id="907463"/>
    <lineage>
        <taxon>Bacteria</taxon>
        <taxon>Bacillati</taxon>
        <taxon>Actinomycetota</taxon>
        <taxon>Actinomycetes</taxon>
        <taxon>Pseudonocardiales</taxon>
        <taxon>Pseudonocardiaceae</taxon>
        <taxon>Longimycelium</taxon>
    </lineage>
</organism>
<dbReference type="InterPro" id="IPR027417">
    <property type="entry name" value="P-loop_NTPase"/>
</dbReference>
<name>A0A8J3CKF0_9PSEU</name>
<keyword evidence="2" id="KW-1003">Cell membrane</keyword>
<comment type="subcellular location">
    <subcellularLocation>
        <location evidence="1">Cell membrane</location>
        <topology evidence="1">Multi-pass membrane protein</topology>
    </subcellularLocation>
</comment>
<feature type="domain" description="TraD/TraG TraM recognition site" evidence="8">
    <location>
        <begin position="415"/>
        <end position="533"/>
    </location>
</feature>
<dbReference type="GO" id="GO:0005886">
    <property type="term" value="C:plasma membrane"/>
    <property type="evidence" value="ECO:0007669"/>
    <property type="project" value="UniProtKB-SubCell"/>
</dbReference>
<feature type="compositionally biased region" description="Basic and acidic residues" evidence="6">
    <location>
        <begin position="133"/>
        <end position="142"/>
    </location>
</feature>
<dbReference type="InterPro" id="IPR051539">
    <property type="entry name" value="T4SS-coupling_protein"/>
</dbReference>
<evidence type="ECO:0000256" key="7">
    <source>
        <dbReference type="SAM" id="Phobius"/>
    </source>
</evidence>